<dbReference type="InterPro" id="IPR036822">
    <property type="entry name" value="CutC-like_dom_sf"/>
</dbReference>
<dbReference type="SUPFAM" id="SSF110395">
    <property type="entry name" value="CutC-like"/>
    <property type="match status" value="1"/>
</dbReference>
<accession>A0A853A2F1</accession>
<dbReference type="AlphaFoldDB" id="A0A853A2F1"/>
<keyword evidence="4" id="KW-1185">Reference proteome</keyword>
<sequence>MSRPILFEVIATSVDDAVAAVAGGADRLEVVTDMAADGLSVAPEEFARIRAAVPVPLRVMVRQRDGFAAGDLDALRHRAERLRAEGADEFVLGFLDAAGAADLPALRAVLEVLGGCRWTFHRALDGCADRSALRRAVAGLPGLDTFLTAGSPAGVDSGRRVLAEEAARHAAGEPGHAPRVLVGGGLRREHLPELVAAGLDAFHVGGAVRHAGWDSPVDPAAVRSWREELDGLRTAAMAGAPDRG</sequence>
<dbReference type="RefSeq" id="WP_179816613.1">
    <property type="nucleotide sequence ID" value="NZ_JACBZD010000002.1"/>
</dbReference>
<dbReference type="PANTHER" id="PTHR12598">
    <property type="entry name" value="COPPER HOMEOSTASIS PROTEIN CUTC"/>
    <property type="match status" value="1"/>
</dbReference>
<evidence type="ECO:0000256" key="1">
    <source>
        <dbReference type="ARBA" id="ARBA00007768"/>
    </source>
</evidence>
<reference evidence="3 4" key="1">
    <citation type="submission" date="2020-07" db="EMBL/GenBank/DDBJ databases">
        <title>Sequencing the genomes of 1000 actinobacteria strains.</title>
        <authorList>
            <person name="Klenk H.-P."/>
        </authorList>
    </citation>
    <scope>NUCLEOTIDE SEQUENCE [LARGE SCALE GENOMIC DNA]</scope>
    <source>
        <strain evidence="3 4">DSM 42178</strain>
    </source>
</reference>
<evidence type="ECO:0000256" key="2">
    <source>
        <dbReference type="ARBA" id="ARBA00019014"/>
    </source>
</evidence>
<dbReference type="Pfam" id="PF03932">
    <property type="entry name" value="CutC"/>
    <property type="match status" value="1"/>
</dbReference>
<dbReference type="GO" id="GO:0005507">
    <property type="term" value="F:copper ion binding"/>
    <property type="evidence" value="ECO:0007669"/>
    <property type="project" value="TreeGrafter"/>
</dbReference>
<dbReference type="Gene3D" id="3.20.20.380">
    <property type="entry name" value="Copper homeostasis (CutC) domain"/>
    <property type="match status" value="1"/>
</dbReference>
<dbReference type="InterPro" id="IPR005627">
    <property type="entry name" value="CutC-like"/>
</dbReference>
<comment type="caution">
    <text evidence="3">The sequence shown here is derived from an EMBL/GenBank/DDBJ whole genome shotgun (WGS) entry which is preliminary data.</text>
</comment>
<comment type="similarity">
    <text evidence="1">Belongs to the CutC family.</text>
</comment>
<evidence type="ECO:0000313" key="4">
    <source>
        <dbReference type="Proteomes" id="UP000567795"/>
    </source>
</evidence>
<dbReference type="EMBL" id="JACBZD010000002">
    <property type="protein sequence ID" value="NYI07640.1"/>
    <property type="molecule type" value="Genomic_DNA"/>
</dbReference>
<dbReference type="PANTHER" id="PTHR12598:SF0">
    <property type="entry name" value="COPPER HOMEOSTASIS PROTEIN CUTC HOMOLOG"/>
    <property type="match status" value="1"/>
</dbReference>
<name>A0A853A2F1_9ACTN</name>
<organism evidence="3 4">
    <name type="scientific">Allostreptomyces psammosilenae</name>
    <dbReference type="NCBI Taxonomy" id="1892865"/>
    <lineage>
        <taxon>Bacteria</taxon>
        <taxon>Bacillati</taxon>
        <taxon>Actinomycetota</taxon>
        <taxon>Actinomycetes</taxon>
        <taxon>Kitasatosporales</taxon>
        <taxon>Streptomycetaceae</taxon>
        <taxon>Allostreptomyces</taxon>
    </lineage>
</organism>
<proteinExistence type="inferred from homology"/>
<dbReference type="Proteomes" id="UP000567795">
    <property type="component" value="Unassembled WGS sequence"/>
</dbReference>
<gene>
    <name evidence="3" type="ORF">FHU37_004669</name>
</gene>
<protein>
    <recommendedName>
        <fullName evidence="2">Copper homeostasis protein cutC homolog</fullName>
    </recommendedName>
</protein>
<evidence type="ECO:0000313" key="3">
    <source>
        <dbReference type="EMBL" id="NYI07640.1"/>
    </source>
</evidence>